<dbReference type="PANTHER" id="PTHR22749">
    <property type="entry name" value="RIBOFLAVIN KINASE/FMN ADENYLYLTRANSFERASE"/>
    <property type="match status" value="1"/>
</dbReference>
<dbReference type="UniPathway" id="UPA00276">
    <property type="reaction ID" value="UER00406"/>
</dbReference>
<evidence type="ECO:0000256" key="1">
    <source>
        <dbReference type="ARBA" id="ARBA00002121"/>
    </source>
</evidence>
<dbReference type="NCBIfam" id="TIGR00083">
    <property type="entry name" value="ribF"/>
    <property type="match status" value="1"/>
</dbReference>
<evidence type="ECO:0000256" key="13">
    <source>
        <dbReference type="ARBA" id="ARBA00047880"/>
    </source>
</evidence>
<dbReference type="PANTHER" id="PTHR22749:SF6">
    <property type="entry name" value="RIBOFLAVIN KINASE"/>
    <property type="match status" value="1"/>
</dbReference>
<dbReference type="InterPro" id="IPR023465">
    <property type="entry name" value="Riboflavin_kinase_dom_sf"/>
</dbReference>
<keyword evidence="8 15" id="KW-0547">Nucleotide-binding</keyword>
<keyword evidence="11 15" id="KW-0067">ATP-binding</keyword>
<proteinExistence type="inferred from homology"/>
<dbReference type="RefSeq" id="WP_114117982.1">
    <property type="nucleotide sequence ID" value="NZ_BMHU01000002.1"/>
</dbReference>
<comment type="pathway">
    <text evidence="3 15">Cofactor biosynthesis; FMN biosynthesis; FMN from riboflavin (ATP route): step 1/1.</text>
</comment>
<evidence type="ECO:0000313" key="18">
    <source>
        <dbReference type="Proteomes" id="UP000253508"/>
    </source>
</evidence>
<dbReference type="AlphaFoldDB" id="A0A367XXN7"/>
<organism evidence="17 18">
    <name type="scientific">Microbacterium sorbitolivorans</name>
    <dbReference type="NCBI Taxonomy" id="1867410"/>
    <lineage>
        <taxon>Bacteria</taxon>
        <taxon>Bacillati</taxon>
        <taxon>Actinomycetota</taxon>
        <taxon>Actinomycetes</taxon>
        <taxon>Micrococcales</taxon>
        <taxon>Microbacteriaceae</taxon>
        <taxon>Microbacterium</taxon>
    </lineage>
</organism>
<dbReference type="Pfam" id="PF06574">
    <property type="entry name" value="FAD_syn"/>
    <property type="match status" value="1"/>
</dbReference>
<dbReference type="InterPro" id="IPR014729">
    <property type="entry name" value="Rossmann-like_a/b/a_fold"/>
</dbReference>
<dbReference type="GO" id="GO:0009231">
    <property type="term" value="P:riboflavin biosynthetic process"/>
    <property type="evidence" value="ECO:0007669"/>
    <property type="project" value="InterPro"/>
</dbReference>
<dbReference type="Gene3D" id="3.40.50.620">
    <property type="entry name" value="HUPs"/>
    <property type="match status" value="1"/>
</dbReference>
<evidence type="ECO:0000256" key="9">
    <source>
        <dbReference type="ARBA" id="ARBA00022777"/>
    </source>
</evidence>
<dbReference type="FunFam" id="3.40.50.620:FF:000021">
    <property type="entry name" value="Riboflavin biosynthesis protein"/>
    <property type="match status" value="1"/>
</dbReference>
<dbReference type="CDD" id="cd02064">
    <property type="entry name" value="FAD_synthetase_N"/>
    <property type="match status" value="1"/>
</dbReference>
<evidence type="ECO:0000256" key="15">
    <source>
        <dbReference type="PIRNR" id="PIRNR004491"/>
    </source>
</evidence>
<evidence type="ECO:0000256" key="7">
    <source>
        <dbReference type="ARBA" id="ARBA00022695"/>
    </source>
</evidence>
<protein>
    <recommendedName>
        <fullName evidence="15">Riboflavin biosynthesis protein</fullName>
    </recommendedName>
    <domain>
        <recommendedName>
            <fullName evidence="15">Riboflavin kinase</fullName>
            <ecNumber evidence="15">2.7.1.26</ecNumber>
        </recommendedName>
        <alternativeName>
            <fullName evidence="15">Flavokinase</fullName>
        </alternativeName>
    </domain>
    <domain>
        <recommendedName>
            <fullName evidence="15">FMN adenylyltransferase</fullName>
            <ecNumber evidence="15">2.7.7.2</ecNumber>
        </recommendedName>
        <alternativeName>
            <fullName evidence="15">FAD pyrophosphorylase</fullName>
        </alternativeName>
        <alternativeName>
            <fullName evidence="15">FAD synthase</fullName>
        </alternativeName>
    </domain>
</protein>
<keyword evidence="18" id="KW-1185">Reference proteome</keyword>
<dbReference type="SMART" id="SM00904">
    <property type="entry name" value="Flavokinase"/>
    <property type="match status" value="1"/>
</dbReference>
<dbReference type="InterPro" id="IPR015865">
    <property type="entry name" value="Riboflavin_kinase_bac/euk"/>
</dbReference>
<dbReference type="GO" id="GO:0005524">
    <property type="term" value="F:ATP binding"/>
    <property type="evidence" value="ECO:0007669"/>
    <property type="project" value="UniProtKB-UniRule"/>
</dbReference>
<evidence type="ECO:0000256" key="8">
    <source>
        <dbReference type="ARBA" id="ARBA00022741"/>
    </source>
</evidence>
<evidence type="ECO:0000256" key="14">
    <source>
        <dbReference type="ARBA" id="ARBA00049494"/>
    </source>
</evidence>
<dbReference type="GO" id="GO:0006747">
    <property type="term" value="P:FAD biosynthetic process"/>
    <property type="evidence" value="ECO:0007669"/>
    <property type="project" value="UniProtKB-UniRule"/>
</dbReference>
<keyword evidence="4 15" id="KW-0285">Flavoprotein</keyword>
<keyword evidence="10 15" id="KW-0274">FAD</keyword>
<dbReference type="EC" id="2.7.1.26" evidence="15"/>
<keyword evidence="6 15" id="KW-0808">Transferase</keyword>
<comment type="similarity">
    <text evidence="15">Belongs to the ribF family.</text>
</comment>
<dbReference type="InterPro" id="IPR023468">
    <property type="entry name" value="Riboflavin_kinase"/>
</dbReference>
<dbReference type="GO" id="GO:0008531">
    <property type="term" value="F:riboflavin kinase activity"/>
    <property type="evidence" value="ECO:0007669"/>
    <property type="project" value="UniProtKB-UniRule"/>
</dbReference>
<gene>
    <name evidence="17" type="ORF">DTO57_09395</name>
</gene>
<evidence type="ECO:0000256" key="6">
    <source>
        <dbReference type="ARBA" id="ARBA00022679"/>
    </source>
</evidence>
<dbReference type="OrthoDB" id="9803667at2"/>
<evidence type="ECO:0000256" key="5">
    <source>
        <dbReference type="ARBA" id="ARBA00022643"/>
    </source>
</evidence>
<comment type="catalytic activity">
    <reaction evidence="14 15">
        <text>FMN + ATP + H(+) = FAD + diphosphate</text>
        <dbReference type="Rhea" id="RHEA:17237"/>
        <dbReference type="ChEBI" id="CHEBI:15378"/>
        <dbReference type="ChEBI" id="CHEBI:30616"/>
        <dbReference type="ChEBI" id="CHEBI:33019"/>
        <dbReference type="ChEBI" id="CHEBI:57692"/>
        <dbReference type="ChEBI" id="CHEBI:58210"/>
        <dbReference type="EC" id="2.7.7.2"/>
    </reaction>
</comment>
<sequence length="333" mass="36063">MIVVQDPSELPADFGDTIVAIGKFDGVHAGHRTIIDHVLLDAVEADARTVAVTFDRNPLATIAPEHCPEQVVGVEQKIDLLAATGLDAALVLRFDKELASVPAEEFVTHYLVEGLHAKRILVGEDFRFGRGGKGNPELLREMGEKYGFTVAVMADVSSGRDHEPGRRVSSTWIRELLAAGDVERAAKILGHAHAVRGEVVKGLQRGRELGFPTANLSRDLSGFVPADGVYAGWVAVVPPDGEIATGAQFPAAISVGTNPTFDDVPERVVEAHVLGRNDLDLYGRTVDVYFSYRIRGMVAFDGLEPLIAQMKDDVETAWTLLRSRPRAIRGLMA</sequence>
<name>A0A367XXN7_9MICO</name>
<comment type="catalytic activity">
    <reaction evidence="13 15">
        <text>riboflavin + ATP = FMN + ADP + H(+)</text>
        <dbReference type="Rhea" id="RHEA:14357"/>
        <dbReference type="ChEBI" id="CHEBI:15378"/>
        <dbReference type="ChEBI" id="CHEBI:30616"/>
        <dbReference type="ChEBI" id="CHEBI:57986"/>
        <dbReference type="ChEBI" id="CHEBI:58210"/>
        <dbReference type="ChEBI" id="CHEBI:456216"/>
        <dbReference type="EC" id="2.7.1.26"/>
    </reaction>
</comment>
<dbReference type="Gene3D" id="2.40.30.30">
    <property type="entry name" value="Riboflavin kinase-like"/>
    <property type="match status" value="1"/>
</dbReference>
<dbReference type="Proteomes" id="UP000253508">
    <property type="component" value="Unassembled WGS sequence"/>
</dbReference>
<evidence type="ECO:0000313" key="17">
    <source>
        <dbReference type="EMBL" id="RCK58378.1"/>
    </source>
</evidence>
<reference evidence="17 18" key="1">
    <citation type="submission" date="2018-07" db="EMBL/GenBank/DDBJ databases">
        <title>Microbacterium endoborsara sp. nov., a novel actinobacterium isolated from Borszczowia aralocaspica.</title>
        <authorList>
            <person name="An D."/>
        </authorList>
    </citation>
    <scope>NUCLEOTIDE SEQUENCE [LARGE SCALE GENOMIC DNA]</scope>
    <source>
        <strain evidence="17 18">C1.15228</strain>
    </source>
</reference>
<evidence type="ECO:0000259" key="16">
    <source>
        <dbReference type="SMART" id="SM00904"/>
    </source>
</evidence>
<dbReference type="SUPFAM" id="SSF82114">
    <property type="entry name" value="Riboflavin kinase-like"/>
    <property type="match status" value="1"/>
</dbReference>
<feature type="domain" description="Riboflavin kinase" evidence="16">
    <location>
        <begin position="188"/>
        <end position="322"/>
    </location>
</feature>
<comment type="caution">
    <text evidence="17">The sequence shown here is derived from an EMBL/GenBank/DDBJ whole genome shotgun (WGS) entry which is preliminary data.</text>
</comment>
<dbReference type="FunFam" id="2.40.30.30:FF:000003">
    <property type="entry name" value="Riboflavin biosynthesis protein"/>
    <property type="match status" value="1"/>
</dbReference>
<keyword evidence="7 15" id="KW-0548">Nucleotidyltransferase</keyword>
<keyword evidence="12" id="KW-0511">Multifunctional enzyme</keyword>
<dbReference type="SUPFAM" id="SSF52374">
    <property type="entry name" value="Nucleotidylyl transferase"/>
    <property type="match status" value="1"/>
</dbReference>
<dbReference type="GO" id="GO:0003919">
    <property type="term" value="F:FMN adenylyltransferase activity"/>
    <property type="evidence" value="ECO:0007669"/>
    <property type="project" value="UniProtKB-UniRule"/>
</dbReference>
<evidence type="ECO:0000256" key="2">
    <source>
        <dbReference type="ARBA" id="ARBA00004726"/>
    </source>
</evidence>
<dbReference type="NCBIfam" id="NF004160">
    <property type="entry name" value="PRK05627.1-3"/>
    <property type="match status" value="1"/>
</dbReference>
<comment type="pathway">
    <text evidence="2 15">Cofactor biosynthesis; FAD biosynthesis; FAD from FMN: step 1/1.</text>
</comment>
<comment type="function">
    <text evidence="1">Catalyzes the phosphorylation of riboflavin to FMN followed by the adenylation of FMN to FAD.</text>
</comment>
<dbReference type="InterPro" id="IPR002606">
    <property type="entry name" value="Riboflavin_kinase_bac"/>
</dbReference>
<dbReference type="InterPro" id="IPR015864">
    <property type="entry name" value="FAD_synthase"/>
</dbReference>
<evidence type="ECO:0000256" key="10">
    <source>
        <dbReference type="ARBA" id="ARBA00022827"/>
    </source>
</evidence>
<evidence type="ECO:0000256" key="3">
    <source>
        <dbReference type="ARBA" id="ARBA00005201"/>
    </source>
</evidence>
<dbReference type="Pfam" id="PF01687">
    <property type="entry name" value="Flavokinase"/>
    <property type="match status" value="1"/>
</dbReference>
<evidence type="ECO:0000256" key="12">
    <source>
        <dbReference type="ARBA" id="ARBA00023268"/>
    </source>
</evidence>
<dbReference type="PIRSF" id="PIRSF004491">
    <property type="entry name" value="FAD_Synth"/>
    <property type="match status" value="1"/>
</dbReference>
<evidence type="ECO:0000256" key="4">
    <source>
        <dbReference type="ARBA" id="ARBA00022630"/>
    </source>
</evidence>
<dbReference type="UniPathway" id="UPA00277">
    <property type="reaction ID" value="UER00407"/>
</dbReference>
<keyword evidence="5 15" id="KW-0288">FMN</keyword>
<dbReference type="GO" id="GO:0009398">
    <property type="term" value="P:FMN biosynthetic process"/>
    <property type="evidence" value="ECO:0007669"/>
    <property type="project" value="UniProtKB-UniRule"/>
</dbReference>
<keyword evidence="9 15" id="KW-0418">Kinase</keyword>
<accession>A0A367XXN7</accession>
<evidence type="ECO:0000256" key="11">
    <source>
        <dbReference type="ARBA" id="ARBA00022840"/>
    </source>
</evidence>
<dbReference type="EMBL" id="QORO01000003">
    <property type="protein sequence ID" value="RCK58378.1"/>
    <property type="molecule type" value="Genomic_DNA"/>
</dbReference>
<dbReference type="EC" id="2.7.7.2" evidence="15"/>